<dbReference type="RefSeq" id="WP_106078204.1">
    <property type="nucleotide sequence ID" value="NZ_MTBD01000097.1"/>
</dbReference>
<dbReference type="Proteomes" id="UP000239469">
    <property type="component" value="Unassembled WGS sequence"/>
</dbReference>
<evidence type="ECO:0000313" key="1">
    <source>
        <dbReference type="EMBL" id="PRP68610.1"/>
    </source>
</evidence>
<organism evidence="1 2">
    <name type="scientific">Chromobacterium amazonense</name>
    <dbReference type="NCBI Taxonomy" id="1382803"/>
    <lineage>
        <taxon>Bacteria</taxon>
        <taxon>Pseudomonadati</taxon>
        <taxon>Pseudomonadota</taxon>
        <taxon>Betaproteobacteria</taxon>
        <taxon>Neisseriales</taxon>
        <taxon>Chromobacteriaceae</taxon>
        <taxon>Chromobacterium</taxon>
    </lineage>
</organism>
<name>A0A2S9WYR7_9NEIS</name>
<dbReference type="InterPro" id="IPR008018">
    <property type="entry name" value="Phage_tail_attach_FII"/>
</dbReference>
<dbReference type="EMBL" id="MTBD01000097">
    <property type="protein sequence ID" value="PRP68610.1"/>
    <property type="molecule type" value="Genomic_DNA"/>
</dbReference>
<dbReference type="Gene3D" id="2.40.10.180">
    <property type="entry name" value="Phage tail proteins"/>
    <property type="match status" value="1"/>
</dbReference>
<dbReference type="InterPro" id="IPR053734">
    <property type="entry name" value="Phage_Head-Tail_Connect_sf"/>
</dbReference>
<evidence type="ECO:0000313" key="2">
    <source>
        <dbReference type="Proteomes" id="UP000239469"/>
    </source>
</evidence>
<dbReference type="GO" id="GO:0019068">
    <property type="term" value="P:virion assembly"/>
    <property type="evidence" value="ECO:0007669"/>
    <property type="project" value="InterPro"/>
</dbReference>
<protein>
    <recommendedName>
        <fullName evidence="3">Phage head-tail adapter protein</fullName>
    </recommendedName>
</protein>
<comment type="caution">
    <text evidence="1">The sequence shown here is derived from an EMBL/GenBank/DDBJ whole genome shotgun (WGS) entry which is preliminary data.</text>
</comment>
<sequence>MIDWDAAVLAPMQEVFGEPVTYTASTGQSLVISGIFDEAYHAADGLGGAVYTSTSQPLLGIRAAALPFPPQQGDVVAIQRTGVTYAVMDVHPDSHGGIKLLLNYASGG</sequence>
<reference evidence="1 2" key="1">
    <citation type="submission" date="2017-01" db="EMBL/GenBank/DDBJ databases">
        <title>New insights into the genetic diversity of Chromobacterium isolated from tropical freshwater lake.</title>
        <authorList>
            <person name="Santos A.B."/>
            <person name="Nascimento A.M."/>
            <person name="Da Silva P.C."/>
        </authorList>
    </citation>
    <scope>NUCLEOTIDE SEQUENCE [LARGE SCALE GENOMIC DNA]</scope>
    <source>
        <strain evidence="1 2">56AF</strain>
    </source>
</reference>
<proteinExistence type="predicted"/>
<dbReference type="AlphaFoldDB" id="A0A2S9WYR7"/>
<accession>A0A2S9WYR7</accession>
<dbReference type="Pfam" id="PF05354">
    <property type="entry name" value="Phage_attach"/>
    <property type="match status" value="1"/>
</dbReference>
<dbReference type="OrthoDB" id="8595390at2"/>
<evidence type="ECO:0008006" key="3">
    <source>
        <dbReference type="Google" id="ProtNLM"/>
    </source>
</evidence>
<gene>
    <name evidence="1" type="ORF">BUE93_21455</name>
</gene>